<dbReference type="EMBL" id="JBFSOO010000001">
    <property type="protein sequence ID" value="MEZ6852308.1"/>
    <property type="molecule type" value="Genomic_DNA"/>
</dbReference>
<dbReference type="CDD" id="cd01948">
    <property type="entry name" value="EAL"/>
    <property type="match status" value="1"/>
</dbReference>
<dbReference type="InterPro" id="IPR001633">
    <property type="entry name" value="EAL_dom"/>
</dbReference>
<dbReference type="SUPFAM" id="SSF52172">
    <property type="entry name" value="CheY-like"/>
    <property type="match status" value="1"/>
</dbReference>
<dbReference type="AlphaFoldDB" id="A0A8G2C7W9"/>
<dbReference type="PANTHER" id="PTHR44757:SF2">
    <property type="entry name" value="BIOFILM ARCHITECTURE MAINTENANCE PROTEIN MBAA"/>
    <property type="match status" value="1"/>
</dbReference>
<dbReference type="InterPro" id="IPR035919">
    <property type="entry name" value="EAL_sf"/>
</dbReference>
<dbReference type="InterPro" id="IPR000160">
    <property type="entry name" value="GGDEF_dom"/>
</dbReference>
<dbReference type="CDD" id="cd01949">
    <property type="entry name" value="GGDEF"/>
    <property type="match status" value="1"/>
</dbReference>
<dbReference type="Proteomes" id="UP000184001">
    <property type="component" value="Unassembled WGS sequence"/>
</dbReference>
<evidence type="ECO:0000313" key="8">
    <source>
        <dbReference type="Proteomes" id="UP001568358"/>
    </source>
</evidence>
<name>A0A8G2C7W9_9BACT</name>
<keyword evidence="1" id="KW-0597">Phosphoprotein</keyword>
<proteinExistence type="predicted"/>
<dbReference type="SUPFAM" id="SSF55073">
    <property type="entry name" value="Nucleotide cyclase"/>
    <property type="match status" value="1"/>
</dbReference>
<dbReference type="PROSITE" id="PS50110">
    <property type="entry name" value="RESPONSE_REGULATORY"/>
    <property type="match status" value="1"/>
</dbReference>
<protein>
    <submittedName>
        <fullName evidence="5">Bifunctional diguanylate cyclase/phosphodiesterase</fullName>
    </submittedName>
    <submittedName>
        <fullName evidence="6">Diguanylate cyclase (GGDEF) domain-containing protein</fullName>
    </submittedName>
</protein>
<reference evidence="6 7" key="1">
    <citation type="submission" date="2016-11" db="EMBL/GenBank/DDBJ databases">
        <authorList>
            <person name="Varghese N."/>
            <person name="Submissions S."/>
        </authorList>
    </citation>
    <scope>NUCLEOTIDE SEQUENCE [LARGE SCALE GENOMIC DNA]</scope>
    <source>
        <strain evidence="6 7">DSM 17919</strain>
    </source>
</reference>
<dbReference type="Gene3D" id="3.20.20.450">
    <property type="entry name" value="EAL domain"/>
    <property type="match status" value="1"/>
</dbReference>
<dbReference type="Pfam" id="PF00072">
    <property type="entry name" value="Response_reg"/>
    <property type="match status" value="1"/>
</dbReference>
<dbReference type="PROSITE" id="PS50887">
    <property type="entry name" value="GGDEF"/>
    <property type="match status" value="1"/>
</dbReference>
<evidence type="ECO:0000259" key="3">
    <source>
        <dbReference type="PROSITE" id="PS50883"/>
    </source>
</evidence>
<evidence type="ECO:0000313" key="6">
    <source>
        <dbReference type="EMBL" id="SHI71852.1"/>
    </source>
</evidence>
<gene>
    <name evidence="5" type="ORF">AB2Z07_01965</name>
    <name evidence="6" type="ORF">SAMN05660830_00762</name>
</gene>
<reference evidence="5 8" key="2">
    <citation type="submission" date="2024-07" db="EMBL/GenBank/DDBJ databases">
        <title>Active virus-host system and metabolic interactions in a Lokiarchaeon culture.</title>
        <authorList>
            <person name="Ponce Toledo R.I."/>
            <person name="Rodrigues Oliveira T."/>
            <person name="Schleper C."/>
        </authorList>
    </citation>
    <scope>NUCLEOTIDE SEQUENCE [LARGE SCALE GENOMIC DNA]</scope>
    <source>
        <strain evidence="5 8">B35</strain>
    </source>
</reference>
<evidence type="ECO:0000256" key="1">
    <source>
        <dbReference type="PROSITE-ProRule" id="PRU00169"/>
    </source>
</evidence>
<organism evidence="6 7">
    <name type="scientific">Halodesulfovibrio aestuarii</name>
    <dbReference type="NCBI Taxonomy" id="126333"/>
    <lineage>
        <taxon>Bacteria</taxon>
        <taxon>Pseudomonadati</taxon>
        <taxon>Thermodesulfobacteriota</taxon>
        <taxon>Desulfovibrionia</taxon>
        <taxon>Desulfovibrionales</taxon>
        <taxon>Desulfovibrionaceae</taxon>
        <taxon>Halodesulfovibrio</taxon>
    </lineage>
</organism>
<dbReference type="Proteomes" id="UP001568358">
    <property type="component" value="Unassembled WGS sequence"/>
</dbReference>
<dbReference type="PANTHER" id="PTHR44757">
    <property type="entry name" value="DIGUANYLATE CYCLASE DGCP"/>
    <property type="match status" value="1"/>
</dbReference>
<feature type="domain" description="Response regulatory" evidence="2">
    <location>
        <begin position="9"/>
        <end position="161"/>
    </location>
</feature>
<dbReference type="Pfam" id="PF00990">
    <property type="entry name" value="GGDEF"/>
    <property type="match status" value="1"/>
</dbReference>
<feature type="modified residue" description="4-aspartylphosphate" evidence="1">
    <location>
        <position position="92"/>
    </location>
</feature>
<dbReference type="InterPro" id="IPR011006">
    <property type="entry name" value="CheY-like_superfamily"/>
</dbReference>
<evidence type="ECO:0000259" key="4">
    <source>
        <dbReference type="PROSITE" id="PS50887"/>
    </source>
</evidence>
<dbReference type="InterPro" id="IPR001789">
    <property type="entry name" value="Sig_transdc_resp-reg_receiver"/>
</dbReference>
<dbReference type="InterPro" id="IPR029787">
    <property type="entry name" value="Nucleotide_cyclase"/>
</dbReference>
<evidence type="ECO:0000313" key="5">
    <source>
        <dbReference type="EMBL" id="MEZ6852308.1"/>
    </source>
</evidence>
<keyword evidence="8" id="KW-1185">Reference proteome</keyword>
<dbReference type="GO" id="GO:0000160">
    <property type="term" value="P:phosphorelay signal transduction system"/>
    <property type="evidence" value="ECO:0007669"/>
    <property type="project" value="InterPro"/>
</dbReference>
<evidence type="ECO:0000313" key="7">
    <source>
        <dbReference type="Proteomes" id="UP000184001"/>
    </source>
</evidence>
<dbReference type="PROSITE" id="PS50883">
    <property type="entry name" value="EAL"/>
    <property type="match status" value="1"/>
</dbReference>
<dbReference type="EMBL" id="FQZR01000002">
    <property type="protein sequence ID" value="SHI71852.1"/>
    <property type="molecule type" value="Genomic_DNA"/>
</dbReference>
<dbReference type="RefSeq" id="WP_020001888.1">
    <property type="nucleotide sequence ID" value="NZ_CP192219.1"/>
</dbReference>
<dbReference type="SMART" id="SM00267">
    <property type="entry name" value="GGDEF"/>
    <property type="match status" value="1"/>
</dbReference>
<dbReference type="Pfam" id="PF00563">
    <property type="entry name" value="EAL"/>
    <property type="match status" value="1"/>
</dbReference>
<dbReference type="InterPro" id="IPR052155">
    <property type="entry name" value="Biofilm_reg_signaling"/>
</dbReference>
<sequence length="617" mass="69086">MDAANNPVRILVADDERAILESYRMILEGNTQYSNAAINNLKSKLFGDKRASDGRSAPPEFDVLYTMGANEAVQAIKESLENNNRFAMIFLDMRMPPGPDGAWAAAEIRALDPDIEIVISTAYSDVEPGELSLRVPPAGKMFYIQKPFHPHEVRQLAVALGQKWQAEKKMLQMAYYDSLTGLPNRAYFINRIKQEIVFSEKNEQSLAVLFIDLDNFKRVNDALGHKVGDDLLRTVAKRIKHSLRSSDAVSRYLLSDNSNMQIARLGGDEFTVLLTDLQQPDDALTVAKRIQEELSKPIELNAHKLIVTPSIGISLYPNDGEDDVELLKSADLAMYFAKRNGRNNVQFYDKSMNEQALLRINLENELRHAIERNEMSLHYQPQVNLSTGAVTGLEALLRWNNVSLGNVAPYDFIPIAEESGLIAPIGEWVLRTACQQAKYWQDAGLNITRMAVNVAAMQFSSSDFPDTVARVLKETNLEPSVLELEIGESILVKNANSAINTFLKLKELGVKLAINDFGTGYSILVYLEHFPIDRLKIDSTFIKAITTDIDDMAIASAIIAMGDSMKVDVLAKGVETDDQLQLLKHENCTEAQGFYFYHPMDVKDTEEFLLKQGKDNK</sequence>
<accession>A0A8G2C7W9</accession>
<dbReference type="Gene3D" id="3.40.50.2300">
    <property type="match status" value="1"/>
</dbReference>
<feature type="domain" description="EAL" evidence="3">
    <location>
        <begin position="359"/>
        <end position="613"/>
    </location>
</feature>
<dbReference type="SMART" id="SM00052">
    <property type="entry name" value="EAL"/>
    <property type="match status" value="1"/>
</dbReference>
<feature type="domain" description="GGDEF" evidence="4">
    <location>
        <begin position="204"/>
        <end position="350"/>
    </location>
</feature>
<comment type="caution">
    <text evidence="6">The sequence shown here is derived from an EMBL/GenBank/DDBJ whole genome shotgun (WGS) entry which is preliminary data.</text>
</comment>
<evidence type="ECO:0000259" key="2">
    <source>
        <dbReference type="PROSITE" id="PS50110"/>
    </source>
</evidence>
<dbReference type="NCBIfam" id="TIGR00254">
    <property type="entry name" value="GGDEF"/>
    <property type="match status" value="1"/>
</dbReference>
<dbReference type="Gene3D" id="3.30.70.270">
    <property type="match status" value="1"/>
</dbReference>
<dbReference type="InterPro" id="IPR043128">
    <property type="entry name" value="Rev_trsase/Diguanyl_cyclase"/>
</dbReference>
<dbReference type="SUPFAM" id="SSF141868">
    <property type="entry name" value="EAL domain-like"/>
    <property type="match status" value="1"/>
</dbReference>